<dbReference type="PANTHER" id="PTHR48101:SF4">
    <property type="entry name" value="METHYLMALONYL-COA MUTASE, MITOCHONDRIAL"/>
    <property type="match status" value="1"/>
</dbReference>
<dbReference type="GO" id="GO:0004494">
    <property type="term" value="F:methylmalonyl-CoA mutase activity"/>
    <property type="evidence" value="ECO:0007669"/>
    <property type="project" value="UniProtKB-EC"/>
</dbReference>
<dbReference type="Pfam" id="PF01642">
    <property type="entry name" value="MM_CoA_mutase"/>
    <property type="match status" value="1"/>
</dbReference>
<comment type="subunit">
    <text evidence="1">Heterodimer of an alpha and a beta chain.</text>
</comment>
<dbReference type="InterPro" id="IPR016176">
    <property type="entry name" value="Cbl-dep_enz_cat"/>
</dbReference>
<dbReference type="AlphaFoldDB" id="A0A1H0SKI0"/>
<feature type="compositionally biased region" description="Basic and acidic residues" evidence="2">
    <location>
        <begin position="468"/>
        <end position="477"/>
    </location>
</feature>
<dbReference type="GO" id="GO:0005737">
    <property type="term" value="C:cytoplasm"/>
    <property type="evidence" value="ECO:0007669"/>
    <property type="project" value="TreeGrafter"/>
</dbReference>
<evidence type="ECO:0000313" key="5">
    <source>
        <dbReference type="Proteomes" id="UP000199497"/>
    </source>
</evidence>
<evidence type="ECO:0000256" key="2">
    <source>
        <dbReference type="SAM" id="MobiDB-lite"/>
    </source>
</evidence>
<dbReference type="GO" id="GO:0019678">
    <property type="term" value="P:propionate metabolic process, methylmalonyl pathway"/>
    <property type="evidence" value="ECO:0007669"/>
    <property type="project" value="TreeGrafter"/>
</dbReference>
<dbReference type="OrthoDB" id="9762378at2"/>
<feature type="region of interest" description="Disordered" evidence="2">
    <location>
        <begin position="455"/>
        <end position="488"/>
    </location>
</feature>
<accession>A0A1H0SKI0</accession>
<reference evidence="5" key="1">
    <citation type="submission" date="2016-10" db="EMBL/GenBank/DDBJ databases">
        <authorList>
            <person name="Varghese N."/>
            <person name="Submissions S."/>
        </authorList>
    </citation>
    <scope>NUCLEOTIDE SEQUENCE [LARGE SCALE GENOMIC DNA]</scope>
    <source>
        <strain evidence="5">DSM 46732</strain>
    </source>
</reference>
<gene>
    <name evidence="4" type="ORF">SAMN04487905_10436</name>
</gene>
<dbReference type="RefSeq" id="WP_092599851.1">
    <property type="nucleotide sequence ID" value="NZ_FNJR01000004.1"/>
</dbReference>
<evidence type="ECO:0000313" key="4">
    <source>
        <dbReference type="EMBL" id="SDP42227.1"/>
    </source>
</evidence>
<name>A0A1H0SKI0_9ACTN</name>
<evidence type="ECO:0000256" key="1">
    <source>
        <dbReference type="ARBA" id="ARBA00011870"/>
    </source>
</evidence>
<proteinExistence type="predicted"/>
<feature type="domain" description="Methylmalonyl-CoA mutase alpha/beta chain catalytic" evidence="3">
    <location>
        <begin position="136"/>
        <end position="468"/>
    </location>
</feature>
<dbReference type="SUPFAM" id="SSF51703">
    <property type="entry name" value="Cobalamin (vitamin B12)-dependent enzymes"/>
    <property type="match status" value="1"/>
</dbReference>
<dbReference type="GO" id="GO:0031419">
    <property type="term" value="F:cobalamin binding"/>
    <property type="evidence" value="ECO:0007669"/>
    <property type="project" value="UniProtKB-KW"/>
</dbReference>
<dbReference type="Gene3D" id="3.40.50.280">
    <property type="entry name" value="Cobalamin-binding domain"/>
    <property type="match status" value="1"/>
</dbReference>
<dbReference type="PANTHER" id="PTHR48101">
    <property type="entry name" value="METHYLMALONYL-COA MUTASE, MITOCHONDRIAL-RELATED"/>
    <property type="match status" value="1"/>
</dbReference>
<dbReference type="Proteomes" id="UP000199497">
    <property type="component" value="Unassembled WGS sequence"/>
</dbReference>
<feature type="region of interest" description="Disordered" evidence="2">
    <location>
        <begin position="1"/>
        <end position="31"/>
    </location>
</feature>
<dbReference type="STRING" id="405564.SAMN04487905_10436"/>
<sequence length="640" mass="68464">MTASERSASSEHGDRADLMAGFESPTHRQWQEQVEQVLRKSGLLDREAPAPDAPEELLTTGLYDGFQVHPLYTSRAEHAARGTPGAAPFTRNTLVSGAVEGGWDVRQYHEDPDVATTNREVLADLAGGASSVWLRVGPGGVAVDDLGEALQGVHLDMAGVVLRAGEHYEAAADELLRLAEWWRVPRGSLRGNLGADPIGLRARTGREHEVTPAVELARRWADDCPGMHVISVDGLPYHDAGGSDAEELGCAVAAGVEYLRSLAEAGMDLDTAAGLLEFRFAATVDQFSTTAKLRAARRMWERVLRACGVAERARGQHQHAVTSSAMLTRRDPWVNMLRSTIAAFAAGAGGARAVTVQPFDAAIGLPNAFSRRIARNVQALLLHETHLGQVIDPAGGSYYVESLTDELAEAGWRWFQRVESEGGVTAALASGMVAERLATTWRSRTEALAHRTDPITGVSEFPDPTEEPLVRRARPAEPETGGLPRHRYAEDYERLRDAADLAAERPEGRPRVFLATLGPLASYTARASFTRNLLAAGGVEAVEAGETDDAAAVVAAFERAETPLVCLCSTDRLYDERAEATALALREAGARLVLLAGNPRGSSAESVDGFVHAGGDALRVLTDIHQRWGVAAPAVSGATS</sequence>
<dbReference type="CDD" id="cd03677">
    <property type="entry name" value="MM_CoA_mutase_beta"/>
    <property type="match status" value="1"/>
</dbReference>
<dbReference type="Gene3D" id="3.20.20.240">
    <property type="entry name" value="Methylmalonyl-CoA mutase"/>
    <property type="match status" value="1"/>
</dbReference>
<keyword evidence="5" id="KW-1185">Reference proteome</keyword>
<dbReference type="InterPro" id="IPR006099">
    <property type="entry name" value="MeMalonylCoA_mutase_a/b_cat"/>
</dbReference>
<organism evidence="4 5">
    <name type="scientific">Actinopolyspora xinjiangensis</name>
    <dbReference type="NCBI Taxonomy" id="405564"/>
    <lineage>
        <taxon>Bacteria</taxon>
        <taxon>Bacillati</taxon>
        <taxon>Actinomycetota</taxon>
        <taxon>Actinomycetes</taxon>
        <taxon>Actinopolysporales</taxon>
        <taxon>Actinopolysporaceae</taxon>
        <taxon>Actinopolyspora</taxon>
    </lineage>
</organism>
<evidence type="ECO:0000259" key="3">
    <source>
        <dbReference type="Pfam" id="PF01642"/>
    </source>
</evidence>
<protein>
    <submittedName>
        <fullName evidence="4">Methylmalonyl-CoA mutase</fullName>
    </submittedName>
</protein>
<dbReference type="EMBL" id="FNJR01000004">
    <property type="protein sequence ID" value="SDP42227.1"/>
    <property type="molecule type" value="Genomic_DNA"/>
</dbReference>
<feature type="compositionally biased region" description="Basic and acidic residues" evidence="2">
    <location>
        <begin position="8"/>
        <end position="17"/>
    </location>
</feature>